<dbReference type="SMART" id="SM00558">
    <property type="entry name" value="JmjC"/>
    <property type="match status" value="1"/>
</dbReference>
<dbReference type="GO" id="GO:0000118">
    <property type="term" value="C:histone deacetylase complex"/>
    <property type="evidence" value="ECO:0007669"/>
    <property type="project" value="TreeGrafter"/>
</dbReference>
<dbReference type="InterPro" id="IPR045109">
    <property type="entry name" value="LSDs-like"/>
</dbReference>
<reference evidence="6 7" key="1">
    <citation type="submission" date="2015-03" db="EMBL/GenBank/DDBJ databases">
        <title>Genomics and transcriptomics of the oil-accumulating basidiomycete yeast T. oleaginosus allow insights into substrate utilization and the diverse evolutionary trajectories of mating systems in fungi.</title>
        <authorList>
            <consortium name="DOE Joint Genome Institute"/>
            <person name="Kourist R."/>
            <person name="Kracht O."/>
            <person name="Bracharz F."/>
            <person name="Lipzen A."/>
            <person name="Nolan M."/>
            <person name="Ohm R."/>
            <person name="Grigoriev I."/>
            <person name="Sun S."/>
            <person name="Heitman J."/>
            <person name="Bruck T."/>
            <person name="Nowrousian M."/>
        </authorList>
    </citation>
    <scope>NUCLEOTIDE SEQUENCE [LARGE SCALE GENOMIC DNA]</scope>
    <source>
        <strain evidence="6 7">IBC0246</strain>
    </source>
</reference>
<feature type="compositionally biased region" description="Acidic residues" evidence="4">
    <location>
        <begin position="190"/>
        <end position="199"/>
    </location>
</feature>
<accession>A0A0J0XVT0</accession>
<dbReference type="InterPro" id="IPR003347">
    <property type="entry name" value="JmjC_dom"/>
</dbReference>
<dbReference type="GeneID" id="28981754"/>
<evidence type="ECO:0000313" key="6">
    <source>
        <dbReference type="EMBL" id="KLT45171.1"/>
    </source>
</evidence>
<dbReference type="Gene3D" id="2.60.120.650">
    <property type="entry name" value="Cupin"/>
    <property type="match status" value="2"/>
</dbReference>
<feature type="compositionally biased region" description="Low complexity" evidence="4">
    <location>
        <begin position="1301"/>
        <end position="1310"/>
    </location>
</feature>
<feature type="compositionally biased region" description="Low complexity" evidence="4">
    <location>
        <begin position="32"/>
        <end position="47"/>
    </location>
</feature>
<feature type="region of interest" description="Disordered" evidence="4">
    <location>
        <begin position="799"/>
        <end position="914"/>
    </location>
</feature>
<feature type="compositionally biased region" description="Polar residues" evidence="4">
    <location>
        <begin position="827"/>
        <end position="838"/>
    </location>
</feature>
<proteinExistence type="predicted"/>
<organism evidence="6 7">
    <name type="scientific">Cutaneotrichosporon oleaginosum</name>
    <dbReference type="NCBI Taxonomy" id="879819"/>
    <lineage>
        <taxon>Eukaryota</taxon>
        <taxon>Fungi</taxon>
        <taxon>Dikarya</taxon>
        <taxon>Basidiomycota</taxon>
        <taxon>Agaricomycotina</taxon>
        <taxon>Tremellomycetes</taxon>
        <taxon>Trichosporonales</taxon>
        <taxon>Trichosporonaceae</taxon>
        <taxon>Cutaneotrichosporon</taxon>
    </lineage>
</organism>
<name>A0A0J0XVT0_9TREE</name>
<feature type="region of interest" description="Disordered" evidence="4">
    <location>
        <begin position="1209"/>
        <end position="1433"/>
    </location>
</feature>
<gene>
    <name evidence="6" type="ORF">CC85DRAFT_269523</name>
</gene>
<dbReference type="STRING" id="879819.A0A0J0XVT0"/>
<feature type="compositionally biased region" description="Acidic residues" evidence="4">
    <location>
        <begin position="224"/>
        <end position="237"/>
    </location>
</feature>
<feature type="compositionally biased region" description="Low complexity" evidence="4">
    <location>
        <begin position="174"/>
        <end position="189"/>
    </location>
</feature>
<feature type="compositionally biased region" description="Basic and acidic residues" evidence="4">
    <location>
        <begin position="1381"/>
        <end position="1406"/>
    </location>
</feature>
<dbReference type="Proteomes" id="UP000053611">
    <property type="component" value="Unassembled WGS sequence"/>
</dbReference>
<sequence length="1455" mass="158254">MEWREVERSSPSPPQPLLHLAEQDGQNMNADGAPAVTARGAPTAAADDGTDGTGGTHEQPPAQRAASVATPTEEDNAALADDRPPEDPPPAEEGGIGDLGEQSDIHDLPEGDLNFDDELEEAQPSTAEDDFDLAPLPTEFDPDAPLPDLPASTVPEDDELALVPREEPEPPSEPAAEAEPEQQAAAEDAPQADDAEATEQADHADQDIYAVIRGLADPGLQWGDGEEGAEVETEAMGEGDAHDAEQAPMDVDHLPEEEPREPSPAPSSPLTPLGLPELPNELSLDVDIPPSRLPPSILAPELQTSEPAESSRAALRRTRGVLSSASPALNGSERRQSFGRSDTDDFESDGGEKRERYKRRKGLDGKLIRASARPRKRIDKQLQIERDGQKPPEKVAPRARTLTDTRLKALVRGKRRELQLAPCIRKRYGPWGKCTQCVSKIGGDSCRFRNYRVFPLDPATGEITGAGWFESTTLEDPLTPLPNKFNVELTEAHISRIEKTVAPLLVGLISREMRHVIKNNALHRPIDTAQHRSVCDFCSSTIFAGFWFCTKCGRDYCIECERFFSASAATLTVSPWPVPEATRPRLHRCTRGNETLPLSPKPPKAGKLKQQMHFRDDLQAASRLSADELRADFLALINFVLEPGASDMDIEARVASLALDDEETDLAEGVRNYLTRASPSASSTEAPLSEADVQKLYDASKTLRQPPDPTDIKPLPFMYIDGDKLDGLPGAFDALWARGEPMVVDNLMKRLQKQWTPDNFIRRFKDEPCFVVDCESEHVMKTSVGAFFLLFKELGGETSVPNPVPVLTNGTANGVRPDEADRAAHSTGRSLSPHQSMTVHKAPSHEPTATGSVQSAGPVSGKSSGNGTPDVEESSRSPAAVPAQTTPGASSAARPILPAPAQRGSVSGSGTGTPQRAYTFEEQVAQMASWAPGYAVLKAEQRILKLKDWPSTDDFASAYPDLYEDFSRALPAPDFTQRIGVLNLYSHFPPGPTRPDIGPKMYNALAGREEPGSFGSTRLHMDVADAVNIMLYASKRADGSPGCAVWDLFRAEDADKIRAFLKGRFPHIKMTDPIHSQLFYLDSELREELHAQYGVASFRVYQYPGQAVFVPAGCAHQVCNLANCMKIALDFVSPHNVRRCQRLTQDFRKENYVRVWKEDVLQLYNVMWYAWTNVRGIREARKQAEIARREHAARKADWLARLNAGQVPHLPGHPAVGRQPQYPHSRTYPHPYAPAREDSRYHSFAPTPAWSSMRDDPSPRVGAESAVRGQSTPPTAVQSAPPEPNAPQAERPVRSPSAAEATPTPVAEGGPTPPPPTSSSDAVAVSANAEAQANGRGAAITEGQEPKVQDKNPESASDSAREIPPANDSAETVSSPPLPSPREELARRLMEAALAREPKPELHVDPTPKASAQRESYDRHNSRISSAFGDSDLSALPDLMDLGGETGFSDVDMLG</sequence>
<dbReference type="PANTHER" id="PTHR12549">
    <property type="entry name" value="JMJC DOMAIN-CONTAINING HISTONE DEMETHYLATION PROTEIN"/>
    <property type="match status" value="1"/>
</dbReference>
<keyword evidence="7" id="KW-1185">Reference proteome</keyword>
<feature type="compositionally biased region" description="Acidic residues" evidence="4">
    <location>
        <begin position="113"/>
        <end position="132"/>
    </location>
</feature>
<feature type="compositionally biased region" description="Basic and acidic residues" evidence="4">
    <location>
        <begin position="239"/>
        <end position="261"/>
    </location>
</feature>
<feature type="compositionally biased region" description="Low complexity" evidence="4">
    <location>
        <begin position="1318"/>
        <end position="1331"/>
    </location>
</feature>
<feature type="domain" description="JmjC" evidence="5">
    <location>
        <begin position="977"/>
        <end position="1148"/>
    </location>
</feature>
<dbReference type="PANTHER" id="PTHR12549:SF38">
    <property type="entry name" value="JMJC DOMAIN-CONTAINING HISTONE DEMETHYLASE 2, ISOFORM A"/>
    <property type="match status" value="1"/>
</dbReference>
<dbReference type="RefSeq" id="XP_018281662.1">
    <property type="nucleotide sequence ID" value="XM_018421151.1"/>
</dbReference>
<feature type="region of interest" description="Disordered" evidence="4">
    <location>
        <begin position="1"/>
        <end position="398"/>
    </location>
</feature>
<evidence type="ECO:0000259" key="5">
    <source>
        <dbReference type="PROSITE" id="PS51184"/>
    </source>
</evidence>
<dbReference type="SUPFAM" id="SSF51197">
    <property type="entry name" value="Clavaminate synthase-like"/>
    <property type="match status" value="1"/>
</dbReference>
<feature type="compositionally biased region" description="Polar residues" evidence="4">
    <location>
        <begin position="847"/>
        <end position="867"/>
    </location>
</feature>
<dbReference type="GO" id="GO:0046872">
    <property type="term" value="F:metal ion binding"/>
    <property type="evidence" value="ECO:0007669"/>
    <property type="project" value="UniProtKB-KW"/>
</dbReference>
<dbReference type="PROSITE" id="PS51184">
    <property type="entry name" value="JMJC"/>
    <property type="match status" value="1"/>
</dbReference>
<feature type="compositionally biased region" description="Polar residues" evidence="4">
    <location>
        <begin position="1268"/>
        <end position="1278"/>
    </location>
</feature>
<dbReference type="GO" id="GO:0006357">
    <property type="term" value="P:regulation of transcription by RNA polymerase II"/>
    <property type="evidence" value="ECO:0007669"/>
    <property type="project" value="TreeGrafter"/>
</dbReference>
<dbReference type="Pfam" id="PF02373">
    <property type="entry name" value="JmjC"/>
    <property type="match status" value="1"/>
</dbReference>
<dbReference type="GO" id="GO:0000785">
    <property type="term" value="C:chromatin"/>
    <property type="evidence" value="ECO:0007669"/>
    <property type="project" value="TreeGrafter"/>
</dbReference>
<dbReference type="EMBL" id="KQ087182">
    <property type="protein sequence ID" value="KLT45171.1"/>
    <property type="molecule type" value="Genomic_DNA"/>
</dbReference>
<evidence type="ECO:0000256" key="3">
    <source>
        <dbReference type="ARBA" id="ARBA00023242"/>
    </source>
</evidence>
<dbReference type="GO" id="GO:0031490">
    <property type="term" value="F:chromatin DNA binding"/>
    <property type="evidence" value="ECO:0007669"/>
    <property type="project" value="TreeGrafter"/>
</dbReference>
<keyword evidence="3" id="KW-0539">Nucleus</keyword>
<evidence type="ECO:0000256" key="2">
    <source>
        <dbReference type="ARBA" id="ARBA00022723"/>
    </source>
</evidence>
<keyword evidence="2" id="KW-0479">Metal-binding</keyword>
<feature type="compositionally biased region" description="Low complexity" evidence="4">
    <location>
        <begin position="270"/>
        <end position="283"/>
    </location>
</feature>
<feature type="compositionally biased region" description="Basic and acidic residues" evidence="4">
    <location>
        <begin position="1344"/>
        <end position="1353"/>
    </location>
</feature>
<evidence type="ECO:0000313" key="7">
    <source>
        <dbReference type="Proteomes" id="UP000053611"/>
    </source>
</evidence>
<evidence type="ECO:0000256" key="1">
    <source>
        <dbReference type="ARBA" id="ARBA00004123"/>
    </source>
</evidence>
<dbReference type="OrthoDB" id="1667110at2759"/>
<comment type="subcellular location">
    <subcellularLocation>
        <location evidence="1">Nucleus</location>
    </subcellularLocation>
</comment>
<feature type="compositionally biased region" description="Polar residues" evidence="4">
    <location>
        <begin position="904"/>
        <end position="914"/>
    </location>
</feature>
<feature type="compositionally biased region" description="Basic and acidic residues" evidence="4">
    <location>
        <begin position="379"/>
        <end position="398"/>
    </location>
</feature>
<evidence type="ECO:0000256" key="4">
    <source>
        <dbReference type="SAM" id="MobiDB-lite"/>
    </source>
</evidence>
<dbReference type="GO" id="GO:0032454">
    <property type="term" value="F:histone H3K9 demethylase activity"/>
    <property type="evidence" value="ECO:0007669"/>
    <property type="project" value="InterPro"/>
</dbReference>
<protein>
    <recommendedName>
        <fullName evidence="5">JmjC domain-containing protein</fullName>
    </recommendedName>
</protein>
<dbReference type="GO" id="GO:0003712">
    <property type="term" value="F:transcription coregulator activity"/>
    <property type="evidence" value="ECO:0007669"/>
    <property type="project" value="TreeGrafter"/>
</dbReference>